<evidence type="ECO:0000313" key="2">
    <source>
        <dbReference type="Proteomes" id="UP001498398"/>
    </source>
</evidence>
<protein>
    <recommendedName>
        <fullName evidence="3">F-box domain-containing protein</fullName>
    </recommendedName>
</protein>
<organism evidence="1 2">
    <name type="scientific">Marasmiellus scandens</name>
    <dbReference type="NCBI Taxonomy" id="2682957"/>
    <lineage>
        <taxon>Eukaryota</taxon>
        <taxon>Fungi</taxon>
        <taxon>Dikarya</taxon>
        <taxon>Basidiomycota</taxon>
        <taxon>Agaricomycotina</taxon>
        <taxon>Agaricomycetes</taxon>
        <taxon>Agaricomycetidae</taxon>
        <taxon>Agaricales</taxon>
        <taxon>Marasmiineae</taxon>
        <taxon>Omphalotaceae</taxon>
        <taxon>Marasmiellus</taxon>
    </lineage>
</organism>
<reference evidence="1 2" key="1">
    <citation type="submission" date="2024-01" db="EMBL/GenBank/DDBJ databases">
        <title>A draft genome for the cacao thread blight pathogen Marasmiellus scandens.</title>
        <authorList>
            <person name="Baruah I.K."/>
            <person name="Leung J."/>
            <person name="Bukari Y."/>
            <person name="Amoako-Attah I."/>
            <person name="Meinhardt L.W."/>
            <person name="Bailey B.A."/>
            <person name="Cohen S.P."/>
        </authorList>
    </citation>
    <scope>NUCLEOTIDE SEQUENCE [LARGE SCALE GENOMIC DNA]</scope>
    <source>
        <strain evidence="1 2">GH-19</strain>
    </source>
</reference>
<keyword evidence="2" id="KW-1185">Reference proteome</keyword>
<gene>
    <name evidence="1" type="ORF">VKT23_010552</name>
</gene>
<dbReference type="Proteomes" id="UP001498398">
    <property type="component" value="Unassembled WGS sequence"/>
</dbReference>
<accession>A0ABR1JG26</accession>
<name>A0ABR1JG26_9AGAR</name>
<proteinExistence type="predicted"/>
<dbReference type="EMBL" id="JBANRG010000020">
    <property type="protein sequence ID" value="KAK7457253.1"/>
    <property type="molecule type" value="Genomic_DNA"/>
</dbReference>
<comment type="caution">
    <text evidence="1">The sequence shown here is derived from an EMBL/GenBank/DDBJ whole genome shotgun (WGS) entry which is preliminary data.</text>
</comment>
<evidence type="ECO:0008006" key="3">
    <source>
        <dbReference type="Google" id="ProtNLM"/>
    </source>
</evidence>
<evidence type="ECO:0000313" key="1">
    <source>
        <dbReference type="EMBL" id="KAK7457253.1"/>
    </source>
</evidence>
<sequence>MPNLNPSSKLEFPPEIIEKIILSLWTDNSINLSSSDRILFMTTCPLLNKTWKAQFSRIASRDIYIPRLSYLLYLASVAWRGNIFKTKSLVYSQHRLKKRAETMTLSLDLRSCPVSEETYDRDRGGDRDKKNEEIYWLLTDLKEYSYSKQTHGLRRFFPTLKQLKLKTAIRIPMHLWTSPGAPQVAYTEIVLGLDPDETLTGIGVGDGNQRVKLPLDLNIAIHVHANSDSDDVAVTDALWKYRASLISAYLGQLVNVTMGGLISGVGLSASCDQDRVRLAKVFQISELLHKSRRLEGSVHFFSTSMVFHEPPRSDVYRRFCPNFSNLSCPEWTLTLDAAENKKSLSSHPVCTPLCRLRSWRWSYELGELKDRGGWDLIIPYSALDEEDRRIREICKRRELEGVKIDANDPSAEDYAIMRLPRVLRWYTFSPFAVLTFDGPSPFTAVEDLRKLVESGIGYD</sequence>